<evidence type="ECO:0000256" key="1">
    <source>
        <dbReference type="ARBA" id="ARBA00001917"/>
    </source>
</evidence>
<dbReference type="PANTHER" id="PTHR43821">
    <property type="entry name" value="NAD(P)H NITROREDUCTASE YDJA-RELATED"/>
    <property type="match status" value="1"/>
</dbReference>
<dbReference type="InterPro" id="IPR026021">
    <property type="entry name" value="YdjA-like"/>
</dbReference>
<dbReference type="EC" id="1.-.-.-" evidence="8"/>
<evidence type="ECO:0000313" key="10">
    <source>
        <dbReference type="EMBL" id="VTU08652.1"/>
    </source>
</evidence>
<evidence type="ECO:0000256" key="3">
    <source>
        <dbReference type="ARBA" id="ARBA00022630"/>
    </source>
</evidence>
<keyword evidence="3 8" id="KW-0285">Flavoprotein</keyword>
<name>A0ABY6TKT0_9PAST</name>
<protein>
    <recommendedName>
        <fullName evidence="8">Putative NAD(P)H nitroreductase</fullName>
        <ecNumber evidence="8">1.-.-.-</ecNumber>
    </recommendedName>
</protein>
<dbReference type="InterPro" id="IPR029479">
    <property type="entry name" value="Nitroreductase"/>
</dbReference>
<dbReference type="InterPro" id="IPR000415">
    <property type="entry name" value="Nitroreductase-like"/>
</dbReference>
<reference evidence="10 11" key="1">
    <citation type="submission" date="2019-05" db="EMBL/GenBank/DDBJ databases">
        <authorList>
            <consortium name="Pathogen Informatics"/>
        </authorList>
    </citation>
    <scope>NUCLEOTIDE SEQUENCE [LARGE SCALE GENOMIC DNA]</scope>
    <source>
        <strain evidence="10 11">NM319</strain>
    </source>
</reference>
<keyword evidence="5 8" id="KW-0521">NADP</keyword>
<evidence type="ECO:0000256" key="5">
    <source>
        <dbReference type="ARBA" id="ARBA00022857"/>
    </source>
</evidence>
<dbReference type="PANTHER" id="PTHR43821:SF1">
    <property type="entry name" value="NAD(P)H NITROREDUCTASE YDJA-RELATED"/>
    <property type="match status" value="1"/>
</dbReference>
<dbReference type="GO" id="GO:0016491">
    <property type="term" value="F:oxidoreductase activity"/>
    <property type="evidence" value="ECO:0007669"/>
    <property type="project" value="UniProtKB-KW"/>
</dbReference>
<dbReference type="CDD" id="cd02135">
    <property type="entry name" value="YdjA-like"/>
    <property type="match status" value="1"/>
</dbReference>
<keyword evidence="7 8" id="KW-0520">NAD</keyword>
<comment type="caution">
    <text evidence="10">The sequence shown here is derived from an EMBL/GenBank/DDBJ whole genome shotgun (WGS) entry which is preliminary data.</text>
</comment>
<organism evidence="10 11">
    <name type="scientific">Actinobacillus porcinus</name>
    <dbReference type="NCBI Taxonomy" id="51048"/>
    <lineage>
        <taxon>Bacteria</taxon>
        <taxon>Pseudomonadati</taxon>
        <taxon>Pseudomonadota</taxon>
        <taxon>Gammaproteobacteria</taxon>
        <taxon>Pasteurellales</taxon>
        <taxon>Pasteurellaceae</taxon>
        <taxon>Actinobacillus</taxon>
    </lineage>
</organism>
<proteinExistence type="inferred from homology"/>
<keyword evidence="11" id="KW-1185">Reference proteome</keyword>
<evidence type="ECO:0000256" key="2">
    <source>
        <dbReference type="ARBA" id="ARBA00007118"/>
    </source>
</evidence>
<keyword evidence="4 8" id="KW-0288">FMN</keyword>
<dbReference type="EMBL" id="CABFKI010000009">
    <property type="protein sequence ID" value="VTU08652.1"/>
    <property type="molecule type" value="Genomic_DNA"/>
</dbReference>
<evidence type="ECO:0000256" key="4">
    <source>
        <dbReference type="ARBA" id="ARBA00022643"/>
    </source>
</evidence>
<evidence type="ECO:0000256" key="6">
    <source>
        <dbReference type="ARBA" id="ARBA00023002"/>
    </source>
</evidence>
<gene>
    <name evidence="10" type="primary">ydjA</name>
    <name evidence="10" type="ORF">SAMEA1410922_01554</name>
</gene>
<evidence type="ECO:0000259" key="9">
    <source>
        <dbReference type="Pfam" id="PF00881"/>
    </source>
</evidence>
<keyword evidence="6 8" id="KW-0560">Oxidoreductase</keyword>
<dbReference type="SUPFAM" id="SSF55469">
    <property type="entry name" value="FMN-dependent nitroreductase-like"/>
    <property type="match status" value="1"/>
</dbReference>
<dbReference type="GeneID" id="86155954"/>
<dbReference type="Gene3D" id="3.40.109.10">
    <property type="entry name" value="NADH Oxidase"/>
    <property type="match status" value="1"/>
</dbReference>
<evidence type="ECO:0000256" key="7">
    <source>
        <dbReference type="ARBA" id="ARBA00023027"/>
    </source>
</evidence>
<dbReference type="PIRSF" id="PIRSF000232">
    <property type="entry name" value="YdjA"/>
    <property type="match status" value="1"/>
</dbReference>
<comment type="cofactor">
    <cofactor evidence="1 8">
        <name>FMN</name>
        <dbReference type="ChEBI" id="CHEBI:58210"/>
    </cofactor>
</comment>
<accession>A0ABY6TKT0</accession>
<dbReference type="InterPro" id="IPR052530">
    <property type="entry name" value="NAD(P)H_nitroreductase"/>
</dbReference>
<comment type="similarity">
    <text evidence="2 8">Belongs to the nitroreductase family.</text>
</comment>
<dbReference type="Pfam" id="PF00881">
    <property type="entry name" value="Nitroreductase"/>
    <property type="match status" value="1"/>
</dbReference>
<feature type="domain" description="Nitroreductase" evidence="9">
    <location>
        <begin position="8"/>
        <end position="161"/>
    </location>
</feature>
<evidence type="ECO:0000313" key="11">
    <source>
        <dbReference type="Proteomes" id="UP000308167"/>
    </source>
</evidence>
<evidence type="ECO:0000256" key="8">
    <source>
        <dbReference type="PIRNR" id="PIRNR000232"/>
    </source>
</evidence>
<sequence length="183" mass="20466">MNTLKLLQTRRSNKKLVAPAPNPAQLEQIFQAALRTPDHGKLQPYHFIVIEKEGLTRLATILKDDATAMNLDERQFHKIEGICQKPMIIGVVAKIDEQVEKVPAWEQLVTAGCAAYGIQLAAQDLGFDNVWITGKWVNGPALRQAFNCNEQDEIVALIMLGTAEERVEKEPKAGKLEEFVSYL</sequence>
<dbReference type="RefSeq" id="WP_135710574.1">
    <property type="nucleotide sequence ID" value="NZ_CABFKI010000009.1"/>
</dbReference>
<dbReference type="Proteomes" id="UP000308167">
    <property type="component" value="Unassembled WGS sequence"/>
</dbReference>